<keyword evidence="6" id="KW-1185">Reference proteome</keyword>
<reference evidence="5" key="1">
    <citation type="submission" date="2022-11" db="EMBL/GenBank/DDBJ databases">
        <authorList>
            <person name="Kikuchi T."/>
        </authorList>
    </citation>
    <scope>NUCLEOTIDE SEQUENCE</scope>
    <source>
        <strain evidence="5">PS1010</strain>
    </source>
</reference>
<dbReference type="EMBL" id="CANHGI010000006">
    <property type="protein sequence ID" value="CAI5456124.1"/>
    <property type="molecule type" value="Genomic_DNA"/>
</dbReference>
<evidence type="ECO:0000256" key="3">
    <source>
        <dbReference type="SAM" id="SignalP"/>
    </source>
</evidence>
<dbReference type="AlphaFoldDB" id="A0A9P1J0Z5"/>
<keyword evidence="1" id="KW-0677">Repeat</keyword>
<sequence length="172" mass="18952">MIFTAVLGFLMMMKVSAASKQSCLFLPNVMLNGGTVDEFSTKDIKDCCVRCSNSNCCMAYTYDNVNERCYLKNSIGHSTVDEGKTSGLKPNAYFGKGVKLRNIKILGDSPKSISLQNHEECLQYCSVHQVSTWTPKMEPEEDGGDCSCTARIKSLHYVYGCLSEITPPTVTS</sequence>
<feature type="domain" description="Apple" evidence="4">
    <location>
        <begin position="23"/>
        <end position="98"/>
    </location>
</feature>
<dbReference type="OrthoDB" id="5806724at2759"/>
<proteinExistence type="predicted"/>
<evidence type="ECO:0000256" key="1">
    <source>
        <dbReference type="ARBA" id="ARBA00022737"/>
    </source>
</evidence>
<gene>
    <name evidence="5" type="ORF">CAMP_LOCUS18761</name>
</gene>
<dbReference type="SMART" id="SM00223">
    <property type="entry name" value="APPLE"/>
    <property type="match status" value="1"/>
</dbReference>
<dbReference type="InterPro" id="IPR000177">
    <property type="entry name" value="Apple"/>
</dbReference>
<feature type="signal peptide" evidence="3">
    <location>
        <begin position="1"/>
        <end position="17"/>
    </location>
</feature>
<keyword evidence="2" id="KW-1015">Disulfide bond</keyword>
<dbReference type="GO" id="GO:0005576">
    <property type="term" value="C:extracellular region"/>
    <property type="evidence" value="ECO:0007669"/>
    <property type="project" value="InterPro"/>
</dbReference>
<dbReference type="Proteomes" id="UP001152747">
    <property type="component" value="Unassembled WGS sequence"/>
</dbReference>
<evidence type="ECO:0000313" key="6">
    <source>
        <dbReference type="Proteomes" id="UP001152747"/>
    </source>
</evidence>
<dbReference type="InterPro" id="IPR003609">
    <property type="entry name" value="Pan_app"/>
</dbReference>
<dbReference type="Pfam" id="PF00024">
    <property type="entry name" value="PAN_1"/>
    <property type="match status" value="1"/>
</dbReference>
<dbReference type="CDD" id="cd01100">
    <property type="entry name" value="APPLE_Factor_XI_like"/>
    <property type="match status" value="1"/>
</dbReference>
<dbReference type="Gene3D" id="3.50.4.10">
    <property type="entry name" value="Hepatocyte Growth Factor"/>
    <property type="match status" value="1"/>
</dbReference>
<evidence type="ECO:0000313" key="5">
    <source>
        <dbReference type="EMBL" id="CAI5456124.1"/>
    </source>
</evidence>
<keyword evidence="3" id="KW-0732">Signal</keyword>
<dbReference type="PROSITE" id="PS50948">
    <property type="entry name" value="PAN"/>
    <property type="match status" value="1"/>
</dbReference>
<dbReference type="GO" id="GO:0006508">
    <property type="term" value="P:proteolysis"/>
    <property type="evidence" value="ECO:0007669"/>
    <property type="project" value="InterPro"/>
</dbReference>
<protein>
    <recommendedName>
        <fullName evidence="4">Apple domain-containing protein</fullName>
    </recommendedName>
</protein>
<feature type="chain" id="PRO_5040348954" description="Apple domain-containing protein" evidence="3">
    <location>
        <begin position="18"/>
        <end position="172"/>
    </location>
</feature>
<name>A0A9P1J0Z5_9PELO</name>
<evidence type="ECO:0000259" key="4">
    <source>
        <dbReference type="PROSITE" id="PS50948"/>
    </source>
</evidence>
<evidence type="ECO:0000256" key="2">
    <source>
        <dbReference type="ARBA" id="ARBA00023157"/>
    </source>
</evidence>
<accession>A0A9P1J0Z5</accession>
<organism evidence="5 6">
    <name type="scientific">Caenorhabditis angaria</name>
    <dbReference type="NCBI Taxonomy" id="860376"/>
    <lineage>
        <taxon>Eukaryota</taxon>
        <taxon>Metazoa</taxon>
        <taxon>Ecdysozoa</taxon>
        <taxon>Nematoda</taxon>
        <taxon>Chromadorea</taxon>
        <taxon>Rhabditida</taxon>
        <taxon>Rhabditina</taxon>
        <taxon>Rhabditomorpha</taxon>
        <taxon>Rhabditoidea</taxon>
        <taxon>Rhabditidae</taxon>
        <taxon>Peloderinae</taxon>
        <taxon>Caenorhabditis</taxon>
    </lineage>
</organism>
<comment type="caution">
    <text evidence="5">The sequence shown here is derived from an EMBL/GenBank/DDBJ whole genome shotgun (WGS) entry which is preliminary data.</text>
</comment>